<evidence type="ECO:0008006" key="2">
    <source>
        <dbReference type="Google" id="ProtNLM"/>
    </source>
</evidence>
<evidence type="ECO:0000313" key="1">
    <source>
        <dbReference type="EMBL" id="VAX36057.1"/>
    </source>
</evidence>
<reference evidence="1" key="1">
    <citation type="submission" date="2018-06" db="EMBL/GenBank/DDBJ databases">
        <authorList>
            <person name="Zhirakovskaya E."/>
        </authorList>
    </citation>
    <scope>NUCLEOTIDE SEQUENCE</scope>
</reference>
<proteinExistence type="predicted"/>
<sequence length="178" mass="20617">MKTHTRFIAKLKKKEKNTLNNLVNNSSSSRIRNRAHAVLLSSEGKNTTELTEIFGVHYQTISAWLDRWDNEGIQGMTDKSRSGAPSKLTDSEKKIVLKLLVKHPHSPKLVLTEVTRKLGKTISHWILRQIAKSENMSWKRMRKSLKSKQDKKKFQTAKREIKKLAKQHQEGEIDLVFF</sequence>
<dbReference type="EMBL" id="UOGL01000029">
    <property type="protein sequence ID" value="VAX36057.1"/>
    <property type="molecule type" value="Genomic_DNA"/>
</dbReference>
<gene>
    <name evidence="1" type="ORF">MNBD_PLANCTO02-2170</name>
</gene>
<dbReference type="Pfam" id="PF13565">
    <property type="entry name" value="HTH_32"/>
    <property type="match status" value="1"/>
</dbReference>
<name>A0A3B1E2D4_9ZZZZ</name>
<accession>A0A3B1E2D4</accession>
<protein>
    <recommendedName>
        <fullName evidence="2">Mobile element protein</fullName>
    </recommendedName>
</protein>
<dbReference type="InterPro" id="IPR009057">
    <property type="entry name" value="Homeodomain-like_sf"/>
</dbReference>
<dbReference type="SUPFAM" id="SSF46689">
    <property type="entry name" value="Homeodomain-like"/>
    <property type="match status" value="1"/>
</dbReference>
<dbReference type="AlphaFoldDB" id="A0A3B1E2D4"/>
<organism evidence="1">
    <name type="scientific">hydrothermal vent metagenome</name>
    <dbReference type="NCBI Taxonomy" id="652676"/>
    <lineage>
        <taxon>unclassified sequences</taxon>
        <taxon>metagenomes</taxon>
        <taxon>ecological metagenomes</taxon>
    </lineage>
</organism>